<dbReference type="Proteomes" id="UP001287286">
    <property type="component" value="Unassembled WGS sequence"/>
</dbReference>
<dbReference type="PANTHER" id="PTHR32385:SF15">
    <property type="entry name" value="INOSITOL PHOSPHOCERAMIDE MANNOSYLTRANSFERASE 1"/>
    <property type="match status" value="1"/>
</dbReference>
<keyword evidence="3" id="KW-1133">Transmembrane helix</keyword>
<feature type="transmembrane region" description="Helical" evidence="3">
    <location>
        <begin position="295"/>
        <end position="313"/>
    </location>
</feature>
<reference evidence="6 7" key="2">
    <citation type="journal article" date="2016" name="Front. Microbiol.">
        <title>Genome and transcriptome sequences reveal the specific parasitism of the nematophagous Purpureocillium lilacinum 36-1.</title>
        <authorList>
            <person name="Xie J."/>
            <person name="Li S."/>
            <person name="Mo C."/>
            <person name="Xiao X."/>
            <person name="Peng D."/>
            <person name="Wang G."/>
            <person name="Xiao Y."/>
        </authorList>
    </citation>
    <scope>NUCLEOTIDE SEQUENCE [LARGE SCALE GENOMIC DNA]</scope>
    <source>
        <strain evidence="6 7">36-1</strain>
    </source>
</reference>
<gene>
    <name evidence="6" type="ORF">PCL_05636</name>
    <name evidence="5" type="ORF">Purlil1_5591</name>
</gene>
<feature type="chain" id="PRO_5015545448" evidence="4">
    <location>
        <begin position="33"/>
        <end position="340"/>
    </location>
</feature>
<dbReference type="EMBL" id="JAWRVI010000017">
    <property type="protein sequence ID" value="KAK4089965.1"/>
    <property type="molecule type" value="Genomic_DNA"/>
</dbReference>
<evidence type="ECO:0000256" key="1">
    <source>
        <dbReference type="ARBA" id="ARBA00009003"/>
    </source>
</evidence>
<dbReference type="EMBL" id="LCWV01000029">
    <property type="protein sequence ID" value="PWI65908.1"/>
    <property type="molecule type" value="Genomic_DNA"/>
</dbReference>
<dbReference type="GO" id="GO:0016020">
    <property type="term" value="C:membrane"/>
    <property type="evidence" value="ECO:0007669"/>
    <property type="project" value="GOC"/>
</dbReference>
<dbReference type="AlphaFoldDB" id="A0A2U3DUI0"/>
<dbReference type="GO" id="GO:0000030">
    <property type="term" value="F:mannosyltransferase activity"/>
    <property type="evidence" value="ECO:0007669"/>
    <property type="project" value="TreeGrafter"/>
</dbReference>
<keyword evidence="3" id="KW-0812">Transmembrane</keyword>
<evidence type="ECO:0000256" key="2">
    <source>
        <dbReference type="ARBA" id="ARBA00022679"/>
    </source>
</evidence>
<dbReference type="PANTHER" id="PTHR32385">
    <property type="entry name" value="MANNOSYL PHOSPHORYLINOSITOL CERAMIDE SYNTHASE"/>
    <property type="match status" value="1"/>
</dbReference>
<sequence length="340" mass="37717">MGSCMGGVSKRAVVVLIILLLAFITIKRLSSADDFALEGHLSESINILDACSVDTSHAAAGAISQQNPIIPNIIHQVWRSNDTSTYSTVLDASRDSWVAMFEPLNYTVKLWTDDDIATLVKTKYSWLQSTFEGYPQNIQRADIARLLVVHAEGGIYADLDVYPTSSEQIHCLQQRGLQAIFAPTGGTAGLSNHFFMASRGSAFLQWALYEAKRRGGASSRRIFLPYLQVFWSTGPLMLTAAFRKYAWLYGTLRHDLGLLDERYVRVAVQHAAGRSWHGSDGHALNYIADHFRADLLIMGAAFMVTLLGLLYVVRRHCARGAAITAYYRSLRGTSISKDVY</sequence>
<reference evidence="5" key="3">
    <citation type="submission" date="2023-11" db="EMBL/GenBank/DDBJ databases">
        <authorList>
            <person name="Beijen E."/>
            <person name="Ohm R.A."/>
        </authorList>
    </citation>
    <scope>NUCLEOTIDE SEQUENCE</scope>
    <source>
        <strain evidence="5">CBS 150709</strain>
    </source>
</reference>
<evidence type="ECO:0000313" key="7">
    <source>
        <dbReference type="Proteomes" id="UP000245956"/>
    </source>
</evidence>
<proteinExistence type="inferred from homology"/>
<feature type="signal peptide" evidence="4">
    <location>
        <begin position="1"/>
        <end position="32"/>
    </location>
</feature>
<name>A0A2U3DUI0_PURLI</name>
<protein>
    <submittedName>
        <fullName evidence="5">CAZyme family GT32</fullName>
    </submittedName>
</protein>
<evidence type="ECO:0000313" key="6">
    <source>
        <dbReference type="EMBL" id="PWI65908.1"/>
    </source>
</evidence>
<keyword evidence="8" id="KW-1185">Reference proteome</keyword>
<keyword evidence="4" id="KW-0732">Signal</keyword>
<dbReference type="Gene3D" id="3.90.550.20">
    <property type="match status" value="1"/>
</dbReference>
<evidence type="ECO:0000256" key="3">
    <source>
        <dbReference type="SAM" id="Phobius"/>
    </source>
</evidence>
<dbReference type="Proteomes" id="UP000245956">
    <property type="component" value="Unassembled WGS sequence"/>
</dbReference>
<keyword evidence="3" id="KW-0472">Membrane</keyword>
<comment type="caution">
    <text evidence="6">The sequence shown here is derived from an EMBL/GenBank/DDBJ whole genome shotgun (WGS) entry which is preliminary data.</text>
</comment>
<dbReference type="InterPro" id="IPR051706">
    <property type="entry name" value="Glycosyltransferase_domain"/>
</dbReference>
<evidence type="ECO:0000313" key="5">
    <source>
        <dbReference type="EMBL" id="KAK4089965.1"/>
    </source>
</evidence>
<dbReference type="SUPFAM" id="SSF53448">
    <property type="entry name" value="Nucleotide-diphospho-sugar transferases"/>
    <property type="match status" value="1"/>
</dbReference>
<dbReference type="GO" id="GO:0051999">
    <property type="term" value="P:mannosyl-inositol phosphorylceramide biosynthetic process"/>
    <property type="evidence" value="ECO:0007669"/>
    <property type="project" value="TreeGrafter"/>
</dbReference>
<comment type="similarity">
    <text evidence="1">Belongs to the glycosyltransferase 32 family.</text>
</comment>
<dbReference type="Pfam" id="PF04488">
    <property type="entry name" value="Gly_transf_sug"/>
    <property type="match status" value="1"/>
</dbReference>
<keyword evidence="2" id="KW-0808">Transferase</keyword>
<dbReference type="InterPro" id="IPR029044">
    <property type="entry name" value="Nucleotide-diphossugar_trans"/>
</dbReference>
<reference evidence="6" key="1">
    <citation type="submission" date="2015-05" db="EMBL/GenBank/DDBJ databases">
        <authorList>
            <person name="Wang D.B."/>
            <person name="Wang M."/>
        </authorList>
    </citation>
    <scope>NUCLEOTIDE SEQUENCE</scope>
    <source>
        <strain evidence="6">36-1</strain>
    </source>
</reference>
<reference evidence="5 8" key="4">
    <citation type="journal article" date="2024" name="Microbiol. Resour. Announc.">
        <title>Genome annotations for the ascomycete fungi Trichoderma harzianum, Trichoderma aggressivum, and Purpureocillium lilacinum.</title>
        <authorList>
            <person name="Beijen E.P.W."/>
            <person name="Ohm R.A."/>
        </authorList>
    </citation>
    <scope>NUCLEOTIDE SEQUENCE [LARGE SCALE GENOMIC DNA]</scope>
    <source>
        <strain evidence="5 8">CBS 150709</strain>
    </source>
</reference>
<accession>A0A2U3DUI0</accession>
<evidence type="ECO:0000256" key="4">
    <source>
        <dbReference type="SAM" id="SignalP"/>
    </source>
</evidence>
<organism evidence="6 7">
    <name type="scientific">Purpureocillium lilacinum</name>
    <name type="common">Paecilomyces lilacinus</name>
    <dbReference type="NCBI Taxonomy" id="33203"/>
    <lineage>
        <taxon>Eukaryota</taxon>
        <taxon>Fungi</taxon>
        <taxon>Dikarya</taxon>
        <taxon>Ascomycota</taxon>
        <taxon>Pezizomycotina</taxon>
        <taxon>Sordariomycetes</taxon>
        <taxon>Hypocreomycetidae</taxon>
        <taxon>Hypocreales</taxon>
        <taxon>Ophiocordycipitaceae</taxon>
        <taxon>Purpureocillium</taxon>
    </lineage>
</organism>
<dbReference type="InterPro" id="IPR007577">
    <property type="entry name" value="GlycoTrfase_DXD_sugar-bd_CS"/>
</dbReference>
<evidence type="ECO:0000313" key="8">
    <source>
        <dbReference type="Proteomes" id="UP001287286"/>
    </source>
</evidence>